<evidence type="ECO:0000259" key="2">
    <source>
        <dbReference type="Pfam" id="PF01926"/>
    </source>
</evidence>
<dbReference type="AlphaFoldDB" id="A0A0C9XGK6"/>
<dbReference type="CDD" id="cd00882">
    <property type="entry name" value="Ras_like_GTPase"/>
    <property type="match status" value="1"/>
</dbReference>
<proteinExistence type="predicted"/>
<protein>
    <recommendedName>
        <fullName evidence="2">G domain-containing protein</fullName>
    </recommendedName>
</protein>
<dbReference type="SUPFAM" id="SSF52540">
    <property type="entry name" value="P-loop containing nucleoside triphosphate hydrolases"/>
    <property type="match status" value="1"/>
</dbReference>
<dbReference type="Gene3D" id="3.40.50.300">
    <property type="entry name" value="P-loop containing nucleotide triphosphate hydrolases"/>
    <property type="match status" value="1"/>
</dbReference>
<dbReference type="STRING" id="1095629.A0A0C9XGK6"/>
<organism evidence="3 4">
    <name type="scientific">Laccaria amethystina LaAM-08-1</name>
    <dbReference type="NCBI Taxonomy" id="1095629"/>
    <lineage>
        <taxon>Eukaryota</taxon>
        <taxon>Fungi</taxon>
        <taxon>Dikarya</taxon>
        <taxon>Basidiomycota</taxon>
        <taxon>Agaricomycotina</taxon>
        <taxon>Agaricomycetes</taxon>
        <taxon>Agaricomycetidae</taxon>
        <taxon>Agaricales</taxon>
        <taxon>Agaricineae</taxon>
        <taxon>Hydnangiaceae</taxon>
        <taxon>Laccaria</taxon>
    </lineage>
</organism>
<reference evidence="3 4" key="1">
    <citation type="submission" date="2014-04" db="EMBL/GenBank/DDBJ databases">
        <authorList>
            <consortium name="DOE Joint Genome Institute"/>
            <person name="Kuo A."/>
            <person name="Kohler A."/>
            <person name="Nagy L.G."/>
            <person name="Floudas D."/>
            <person name="Copeland A."/>
            <person name="Barry K.W."/>
            <person name="Cichocki N."/>
            <person name="Veneault-Fourrey C."/>
            <person name="LaButti K."/>
            <person name="Lindquist E.A."/>
            <person name="Lipzen A."/>
            <person name="Lundell T."/>
            <person name="Morin E."/>
            <person name="Murat C."/>
            <person name="Sun H."/>
            <person name="Tunlid A."/>
            <person name="Henrissat B."/>
            <person name="Grigoriev I.V."/>
            <person name="Hibbett D.S."/>
            <person name="Martin F."/>
            <person name="Nordberg H.P."/>
            <person name="Cantor M.N."/>
            <person name="Hua S.X."/>
        </authorList>
    </citation>
    <scope>NUCLEOTIDE SEQUENCE [LARGE SCALE GENOMIC DNA]</scope>
    <source>
        <strain evidence="3 4">LaAM-08-1</strain>
    </source>
</reference>
<evidence type="ECO:0000313" key="4">
    <source>
        <dbReference type="Proteomes" id="UP000054477"/>
    </source>
</evidence>
<sequence length="464" mass="51951">MLSCPRKGFRSPSPVGSTDSDDDQLRSYFDRVTKGCDVFRILLVGKAGSGKSTLVSEVFDFELDRANVQDFTVGDHDINHEITSPNNKSLSLHDSKGIESGSAENLKIITDFIENRKGRPFSEQLHAIWYCIEIPIAGQRPFEGGDVALFRSLLETRNKVPVIVVFTKLDRLQFREQKRLKKLYVDQGMDPKSAQAKAKLDSVAAAKKEYETSCVAILQSSFVPAAWTRFCPVSNKLYWPGLGAALIPLKGVRRITILTILGRIHSDIVRLWNFKVWSMIMMFLPLFDRPMSPQDPEKLFIEPIVAPTLEGTPGPDAEGTRIIENIAQAVMNPGAIAPAIADAAKVLDEMAVATPATARVLMAYAPSIAEVDFLSNSDLTLGMEGLYWLVRPRENKAIFRQDIVHAFTTYRASNQRGQVHMLIRDYIGDENIMRSFSRDKALKKVGEIITRSRFDPQEVFNDLQ</sequence>
<dbReference type="HOGENOM" id="CLU_023805_2_1_1"/>
<reference evidence="4" key="2">
    <citation type="submission" date="2015-01" db="EMBL/GenBank/DDBJ databases">
        <title>Evolutionary Origins and Diversification of the Mycorrhizal Mutualists.</title>
        <authorList>
            <consortium name="DOE Joint Genome Institute"/>
            <consortium name="Mycorrhizal Genomics Consortium"/>
            <person name="Kohler A."/>
            <person name="Kuo A."/>
            <person name="Nagy L.G."/>
            <person name="Floudas D."/>
            <person name="Copeland A."/>
            <person name="Barry K.W."/>
            <person name="Cichocki N."/>
            <person name="Veneault-Fourrey C."/>
            <person name="LaButti K."/>
            <person name="Lindquist E.A."/>
            <person name="Lipzen A."/>
            <person name="Lundell T."/>
            <person name="Morin E."/>
            <person name="Murat C."/>
            <person name="Riley R."/>
            <person name="Ohm R."/>
            <person name="Sun H."/>
            <person name="Tunlid A."/>
            <person name="Henrissat B."/>
            <person name="Grigoriev I.V."/>
            <person name="Hibbett D.S."/>
            <person name="Martin F."/>
        </authorList>
    </citation>
    <scope>NUCLEOTIDE SEQUENCE [LARGE SCALE GENOMIC DNA]</scope>
    <source>
        <strain evidence="4">LaAM-08-1</strain>
    </source>
</reference>
<keyword evidence="4" id="KW-1185">Reference proteome</keyword>
<feature type="domain" description="G" evidence="2">
    <location>
        <begin position="40"/>
        <end position="168"/>
    </location>
</feature>
<dbReference type="Proteomes" id="UP000054477">
    <property type="component" value="Unassembled WGS sequence"/>
</dbReference>
<dbReference type="GO" id="GO:0005525">
    <property type="term" value="F:GTP binding"/>
    <property type="evidence" value="ECO:0007669"/>
    <property type="project" value="InterPro"/>
</dbReference>
<name>A0A0C9XGK6_9AGAR</name>
<evidence type="ECO:0000256" key="1">
    <source>
        <dbReference type="SAM" id="MobiDB-lite"/>
    </source>
</evidence>
<gene>
    <name evidence="3" type="ORF">K443DRAFT_132566</name>
</gene>
<dbReference type="Pfam" id="PF01926">
    <property type="entry name" value="MMR_HSR1"/>
    <property type="match status" value="1"/>
</dbReference>
<dbReference type="InterPro" id="IPR006073">
    <property type="entry name" value="GTP-bd"/>
</dbReference>
<dbReference type="EMBL" id="KN838619">
    <property type="protein sequence ID" value="KIK00739.1"/>
    <property type="molecule type" value="Genomic_DNA"/>
</dbReference>
<accession>A0A0C9XGK6</accession>
<evidence type="ECO:0000313" key="3">
    <source>
        <dbReference type="EMBL" id="KIK00739.1"/>
    </source>
</evidence>
<dbReference type="InterPro" id="IPR027417">
    <property type="entry name" value="P-loop_NTPase"/>
</dbReference>
<feature type="region of interest" description="Disordered" evidence="1">
    <location>
        <begin position="1"/>
        <end position="22"/>
    </location>
</feature>
<dbReference type="OrthoDB" id="391988at2759"/>